<reference evidence="1 3" key="1">
    <citation type="submission" date="2008-03" db="EMBL/GenBank/DDBJ databases">
        <title>Annotation of Ixodes scapularis.</title>
        <authorList>
            <consortium name="Ixodes scapularis Genome Project Consortium"/>
            <person name="Caler E."/>
            <person name="Hannick L.I."/>
            <person name="Bidwell S."/>
            <person name="Joardar V."/>
            <person name="Thiagarajan M."/>
            <person name="Amedeo P."/>
            <person name="Galinsky K.J."/>
            <person name="Schobel S."/>
            <person name="Inman J."/>
            <person name="Hostetler J."/>
            <person name="Miller J."/>
            <person name="Hammond M."/>
            <person name="Megy K."/>
            <person name="Lawson D."/>
            <person name="Kodira C."/>
            <person name="Sutton G."/>
            <person name="Meyer J."/>
            <person name="Hill C.A."/>
            <person name="Birren B."/>
            <person name="Nene V."/>
            <person name="Collins F."/>
            <person name="Alarcon-Chaidez F."/>
            <person name="Wikel S."/>
            <person name="Strausberg R."/>
        </authorList>
    </citation>
    <scope>NUCLEOTIDE SEQUENCE [LARGE SCALE GENOMIC DNA]</scope>
    <source>
        <strain evidence="3">Wikel</strain>
        <strain evidence="1">Wikel colony</strain>
    </source>
</reference>
<organism>
    <name type="scientific">Ixodes scapularis</name>
    <name type="common">Black-legged tick</name>
    <name type="synonym">Deer tick</name>
    <dbReference type="NCBI Taxonomy" id="6945"/>
    <lineage>
        <taxon>Eukaryota</taxon>
        <taxon>Metazoa</taxon>
        <taxon>Ecdysozoa</taxon>
        <taxon>Arthropoda</taxon>
        <taxon>Chelicerata</taxon>
        <taxon>Arachnida</taxon>
        <taxon>Acari</taxon>
        <taxon>Parasitiformes</taxon>
        <taxon>Ixodida</taxon>
        <taxon>Ixodoidea</taxon>
        <taxon>Ixodidae</taxon>
        <taxon>Ixodinae</taxon>
        <taxon>Ixodes</taxon>
    </lineage>
</organism>
<proteinExistence type="predicted"/>
<reference evidence="2" key="2">
    <citation type="submission" date="2020-05" db="UniProtKB">
        <authorList>
            <consortium name="EnsemblMetazoa"/>
        </authorList>
    </citation>
    <scope>IDENTIFICATION</scope>
    <source>
        <strain evidence="2">wikel</strain>
    </source>
</reference>
<dbReference type="EnsemblMetazoa" id="ISCW024248-RA">
    <property type="protein sequence ID" value="ISCW024248-PA"/>
    <property type="gene ID" value="ISCW024248"/>
</dbReference>
<name>B7PGI3_IXOSC</name>
<evidence type="ECO:0000313" key="2">
    <source>
        <dbReference type="EnsemblMetazoa" id="ISCW024248-PA"/>
    </source>
</evidence>
<dbReference type="PaxDb" id="6945-B7PGI3"/>
<dbReference type="HOGENOM" id="CLU_2711975_0_0_1"/>
<dbReference type="Gene3D" id="1.10.10.1070">
    <property type="entry name" value="Zinc finger, BED domain-containing"/>
    <property type="match status" value="1"/>
</dbReference>
<dbReference type="VEuPathDB" id="VectorBase:ISCI024248"/>
<dbReference type="Proteomes" id="UP000001555">
    <property type="component" value="Unassembled WGS sequence"/>
</dbReference>
<dbReference type="InParanoid" id="B7PGI3"/>
<dbReference type="AlphaFoldDB" id="B7PGI3"/>
<dbReference type="EMBL" id="DS708260">
    <property type="protein sequence ID" value="EEC05705.1"/>
    <property type="molecule type" value="Genomic_DNA"/>
</dbReference>
<keyword evidence="3" id="KW-1185">Reference proteome</keyword>
<accession>B7PGI3</accession>
<dbReference type="VEuPathDB" id="VectorBase:ISCW024248"/>
<evidence type="ECO:0000313" key="3">
    <source>
        <dbReference type="Proteomes" id="UP000001555"/>
    </source>
</evidence>
<dbReference type="SUPFAM" id="SSF140996">
    <property type="entry name" value="Hermes dimerisation domain"/>
    <property type="match status" value="1"/>
</dbReference>
<evidence type="ECO:0000313" key="1">
    <source>
        <dbReference type="EMBL" id="EEC05705.1"/>
    </source>
</evidence>
<protein>
    <submittedName>
        <fullName evidence="1 2">Uncharacterized protein</fullName>
    </submittedName>
</protein>
<sequence length="83" mass="9143">MLPAGTARVSISDQIIVSACVELCTVNGRPFALMEDSGFRKILDPLLDGLSTKTVINAENIRTRVALLADEMREEIRQQVKGR</sequence>
<gene>
    <name evidence="1" type="ORF">IscW_ISCW024248</name>
</gene>
<dbReference type="EMBL" id="ABJB010812205">
    <property type="status" value="NOT_ANNOTATED_CDS"/>
    <property type="molecule type" value="Genomic_DNA"/>
</dbReference>
<feature type="non-terminal residue" evidence="1">
    <location>
        <position position="83"/>
    </location>
</feature>